<dbReference type="KEGG" id="halc:EY643_05560"/>
<evidence type="ECO:0000256" key="1">
    <source>
        <dbReference type="ARBA" id="ARBA00006484"/>
    </source>
</evidence>
<evidence type="ECO:0000313" key="4">
    <source>
        <dbReference type="Proteomes" id="UP000326287"/>
    </source>
</evidence>
<dbReference type="InterPro" id="IPR051122">
    <property type="entry name" value="SDR_DHRS6-like"/>
</dbReference>
<evidence type="ECO:0000256" key="2">
    <source>
        <dbReference type="ARBA" id="ARBA00023002"/>
    </source>
</evidence>
<dbReference type="RefSeq" id="WP_152661264.1">
    <property type="nucleotide sequence ID" value="NZ_CP036422.1"/>
</dbReference>
<accession>A0A5P9NJL3</accession>
<gene>
    <name evidence="3" type="ORF">EY643_05560</name>
</gene>
<dbReference type="Pfam" id="PF13561">
    <property type="entry name" value="adh_short_C2"/>
    <property type="match status" value="1"/>
</dbReference>
<dbReference type="SUPFAM" id="SSF51735">
    <property type="entry name" value="NAD(P)-binding Rossmann-fold domains"/>
    <property type="match status" value="1"/>
</dbReference>
<dbReference type="InterPro" id="IPR002347">
    <property type="entry name" value="SDR_fam"/>
</dbReference>
<dbReference type="PROSITE" id="PS00061">
    <property type="entry name" value="ADH_SHORT"/>
    <property type="match status" value="1"/>
</dbReference>
<dbReference type="InterPro" id="IPR020904">
    <property type="entry name" value="Sc_DH/Rdtase_CS"/>
</dbReference>
<dbReference type="Proteomes" id="UP000326287">
    <property type="component" value="Chromosome"/>
</dbReference>
<organism evidence="3 4">
    <name type="scientific">Halioglobus maricola</name>
    <dbReference type="NCBI Taxonomy" id="2601894"/>
    <lineage>
        <taxon>Bacteria</taxon>
        <taxon>Pseudomonadati</taxon>
        <taxon>Pseudomonadota</taxon>
        <taxon>Gammaproteobacteria</taxon>
        <taxon>Cellvibrionales</taxon>
        <taxon>Halieaceae</taxon>
        <taxon>Halioglobus</taxon>
    </lineage>
</organism>
<comment type="similarity">
    <text evidence="1">Belongs to the short-chain dehydrogenases/reductases (SDR) family.</text>
</comment>
<dbReference type="OrthoDB" id="9787298at2"/>
<name>A0A5P9NJL3_9GAMM</name>
<keyword evidence="2" id="KW-0560">Oxidoreductase</keyword>
<protein>
    <submittedName>
        <fullName evidence="3">SDR family oxidoreductase</fullName>
    </submittedName>
</protein>
<dbReference type="InterPro" id="IPR036291">
    <property type="entry name" value="NAD(P)-bd_dom_sf"/>
</dbReference>
<dbReference type="GO" id="GO:0016491">
    <property type="term" value="F:oxidoreductase activity"/>
    <property type="evidence" value="ECO:0007669"/>
    <property type="project" value="UniProtKB-KW"/>
</dbReference>
<dbReference type="PRINTS" id="PR00081">
    <property type="entry name" value="GDHRDH"/>
</dbReference>
<dbReference type="PANTHER" id="PTHR43477">
    <property type="entry name" value="DIHYDROANTICAPSIN 7-DEHYDROGENASE"/>
    <property type="match status" value="1"/>
</dbReference>
<reference evidence="3 4" key="1">
    <citation type="submission" date="2019-02" db="EMBL/GenBank/DDBJ databases">
        <authorList>
            <person name="Li S.-H."/>
        </authorList>
    </citation>
    <scope>NUCLEOTIDE SEQUENCE [LARGE SCALE GENOMIC DNA]</scope>
    <source>
        <strain evidence="3 4">IMCC14385</strain>
    </source>
</reference>
<dbReference type="EMBL" id="CP036422">
    <property type="protein sequence ID" value="QFU75158.1"/>
    <property type="molecule type" value="Genomic_DNA"/>
</dbReference>
<dbReference type="FunFam" id="3.40.50.720:FF:000084">
    <property type="entry name" value="Short-chain dehydrogenase reductase"/>
    <property type="match status" value="1"/>
</dbReference>
<dbReference type="AlphaFoldDB" id="A0A5P9NJL3"/>
<keyword evidence="4" id="KW-1185">Reference proteome</keyword>
<dbReference type="PRINTS" id="PR00080">
    <property type="entry name" value="SDRFAMILY"/>
</dbReference>
<sequence length="254" mass="26578">MGRVSGKVALVTGAASGLGLAIAQRLAEEGAEVVLADVARESGEMAAQGLANASFAYLDVTSESAWQALIGSMDRLDVLVNCAGVVELASIEHTTEDIWRKINAVGTDGTFYGCKHALASMKAQGSGSIINMCSTASIQGGPNIFAYAASKSAIRGMTKSVACLSTQEGYGIRCNSVHPGNMQTPMLSRMYDTVLEHDPEAAADMDKLWVGDPVDVANMVLFLASDEARSVNGAEMVVDNTTSITEGAVLRHDK</sequence>
<evidence type="ECO:0000313" key="3">
    <source>
        <dbReference type="EMBL" id="QFU75158.1"/>
    </source>
</evidence>
<dbReference type="Gene3D" id="3.40.50.720">
    <property type="entry name" value="NAD(P)-binding Rossmann-like Domain"/>
    <property type="match status" value="1"/>
</dbReference>
<proteinExistence type="inferred from homology"/>
<dbReference type="PANTHER" id="PTHR43477:SF1">
    <property type="entry name" value="DIHYDROANTICAPSIN 7-DEHYDROGENASE"/>
    <property type="match status" value="1"/>
</dbReference>